<reference evidence="2" key="1">
    <citation type="submission" date="2025-08" db="UniProtKB">
        <authorList>
            <consortium name="RefSeq"/>
        </authorList>
    </citation>
    <scope>IDENTIFICATION</scope>
    <source>
        <tissue evidence="2">Muscle</tissue>
    </source>
</reference>
<protein>
    <submittedName>
        <fullName evidence="2">Uncharacterized protein</fullName>
    </submittedName>
</protein>
<proteinExistence type="predicted"/>
<dbReference type="RefSeq" id="XP_042585027.1">
    <property type="nucleotide sequence ID" value="XM_042729093.1"/>
</dbReference>
<organism evidence="2">
    <name type="scientific">Cyprinus carpio</name>
    <name type="common">Common carp</name>
    <dbReference type="NCBI Taxonomy" id="7962"/>
    <lineage>
        <taxon>Eukaryota</taxon>
        <taxon>Metazoa</taxon>
        <taxon>Chordata</taxon>
        <taxon>Craniata</taxon>
        <taxon>Vertebrata</taxon>
        <taxon>Euteleostomi</taxon>
        <taxon>Actinopterygii</taxon>
        <taxon>Neopterygii</taxon>
        <taxon>Teleostei</taxon>
        <taxon>Ostariophysi</taxon>
        <taxon>Cypriniformes</taxon>
        <taxon>Cyprinidae</taxon>
        <taxon>Cyprininae</taxon>
        <taxon>Cyprinus</taxon>
    </lineage>
</organism>
<sequence>MVPIQTPMLTAQPGFGPIQTPMLSAQPGLGPIQTPMLTAQPGLGQIQTPMLTAQLGLGPIQTPMLTAQPDPGPIQTPMLSTQPCLGTIQTPVLTAQPCLHPSVDPIMTPERCWTSEPLNVGSSGALVPPPTKPLAKKETSVPTSQVATFSVTDPIWSPNWELASQGQRENHASHKDKVQQKRSRSMCRRSAPTESSADGPLTHVRTQRSRSAHKERSGETSVSRSMIRIKTFLLCIFLSVCYSFSHTHARILKTIYRYFALRLGTLLNIYPGMHQYEKFWSVANLACFVTAELSFYCQFCLDRVLLVSLSFTLHMDQQTFYIRVEFFTMF</sequence>
<dbReference type="AlphaFoldDB" id="A0A9Q9WKF0"/>
<feature type="region of interest" description="Disordered" evidence="1">
    <location>
        <begin position="119"/>
        <end position="144"/>
    </location>
</feature>
<evidence type="ECO:0000313" key="2">
    <source>
        <dbReference type="RefSeq" id="XP_042585027.1"/>
    </source>
</evidence>
<name>A0A9Q9WKF0_CYPCA</name>
<gene>
    <name evidence="2" type="primary">LOC122138145</name>
</gene>
<dbReference type="GeneID" id="122138145"/>
<accession>A0A9Q9WKF0</accession>
<feature type="region of interest" description="Disordered" evidence="1">
    <location>
        <begin position="163"/>
        <end position="219"/>
    </location>
</feature>
<dbReference type="KEGG" id="ccar:122138145"/>
<evidence type="ECO:0000256" key="1">
    <source>
        <dbReference type="SAM" id="MobiDB-lite"/>
    </source>
</evidence>
<dbReference type="OrthoDB" id="9950932at2759"/>
<dbReference type="Proteomes" id="UP001155660">
    <property type="component" value="Chromosome B8"/>
</dbReference>
<feature type="compositionally biased region" description="Basic and acidic residues" evidence="1">
    <location>
        <begin position="168"/>
        <end position="179"/>
    </location>
</feature>